<dbReference type="EMBL" id="FNAG01000008">
    <property type="protein sequence ID" value="SDD83828.1"/>
    <property type="molecule type" value="Genomic_DNA"/>
</dbReference>
<evidence type="ECO:0000313" key="1">
    <source>
        <dbReference type="EMBL" id="SDD83828.1"/>
    </source>
</evidence>
<sequence>MTPQQRSRLVLILIVLLFGAPFVTAVVLRFGGWQPGQTRNYGALVQPPQDWSAIPLKTVGGAAYPWDPEARRWHLLLLPPAPCDSQCLAQADVIHKVWISEGRRADKLDVLWPGRWPEGLERFAGLREIDLPQALRSQIPVDAVAGSGMAAALIDHNGFLVVTYAAGFEANRMRRDLDRLVK</sequence>
<name>A0A1G6Y093_9GAMM</name>
<protein>
    <recommendedName>
        <fullName evidence="3">Cytochrome oxidase Cu insertion factor, SCO1/SenC/PrrC family</fullName>
    </recommendedName>
</protein>
<proteinExistence type="predicted"/>
<dbReference type="AlphaFoldDB" id="A0A1G6Y093"/>
<evidence type="ECO:0000313" key="2">
    <source>
        <dbReference type="Proteomes" id="UP000199603"/>
    </source>
</evidence>
<reference evidence="1 2" key="1">
    <citation type="submission" date="2016-10" db="EMBL/GenBank/DDBJ databases">
        <authorList>
            <person name="de Groot N.N."/>
        </authorList>
    </citation>
    <scope>NUCLEOTIDE SEQUENCE [LARGE SCALE GENOMIC DNA]</scope>
    <source>
        <strain evidence="1 2">DSM 16957</strain>
    </source>
</reference>
<dbReference type="RefSeq" id="WP_091243489.1">
    <property type="nucleotide sequence ID" value="NZ_FNAG01000008.1"/>
</dbReference>
<dbReference type="Proteomes" id="UP000199603">
    <property type="component" value="Unassembled WGS sequence"/>
</dbReference>
<dbReference type="OrthoDB" id="9785445at2"/>
<dbReference type="STRING" id="265719.SAMN04488509_10869"/>
<gene>
    <name evidence="1" type="ORF">SAMN04488509_10869</name>
</gene>
<keyword evidence="2" id="KW-1185">Reference proteome</keyword>
<evidence type="ECO:0008006" key="3">
    <source>
        <dbReference type="Google" id="ProtNLM"/>
    </source>
</evidence>
<accession>A0A1G6Y093</accession>
<organism evidence="1 2">
    <name type="scientific">Aquimonas voraii</name>
    <dbReference type="NCBI Taxonomy" id="265719"/>
    <lineage>
        <taxon>Bacteria</taxon>
        <taxon>Pseudomonadati</taxon>
        <taxon>Pseudomonadota</taxon>
        <taxon>Gammaproteobacteria</taxon>
        <taxon>Lysobacterales</taxon>
        <taxon>Lysobacteraceae</taxon>
        <taxon>Aquimonas</taxon>
    </lineage>
</organism>